<name>A0AAD8VRZ1_LOLMU</name>
<dbReference type="InterPro" id="IPR000594">
    <property type="entry name" value="ThiF_NAD_FAD-bd"/>
</dbReference>
<keyword evidence="2" id="KW-0472">Membrane</keyword>
<dbReference type="SUPFAM" id="SSF69572">
    <property type="entry name" value="Activating enzymes of the ubiquitin-like proteins"/>
    <property type="match status" value="1"/>
</dbReference>
<dbReference type="Gene3D" id="3.40.50.720">
    <property type="entry name" value="NAD(P)-binding Rossmann-like Domain"/>
    <property type="match status" value="1"/>
</dbReference>
<keyword evidence="1" id="KW-0175">Coiled coil</keyword>
<reference evidence="4" key="1">
    <citation type="submission" date="2023-07" db="EMBL/GenBank/DDBJ databases">
        <title>A chromosome-level genome assembly of Lolium multiflorum.</title>
        <authorList>
            <person name="Chen Y."/>
            <person name="Copetti D."/>
            <person name="Kolliker R."/>
            <person name="Studer B."/>
        </authorList>
    </citation>
    <scope>NUCLEOTIDE SEQUENCE</scope>
    <source>
        <strain evidence="4">02402/16</strain>
        <tissue evidence="4">Leaf</tissue>
    </source>
</reference>
<dbReference type="AlphaFoldDB" id="A0AAD8VRZ1"/>
<evidence type="ECO:0000313" key="5">
    <source>
        <dbReference type="Proteomes" id="UP001231189"/>
    </source>
</evidence>
<organism evidence="4 5">
    <name type="scientific">Lolium multiflorum</name>
    <name type="common">Italian ryegrass</name>
    <name type="synonym">Lolium perenne subsp. multiflorum</name>
    <dbReference type="NCBI Taxonomy" id="4521"/>
    <lineage>
        <taxon>Eukaryota</taxon>
        <taxon>Viridiplantae</taxon>
        <taxon>Streptophyta</taxon>
        <taxon>Embryophyta</taxon>
        <taxon>Tracheophyta</taxon>
        <taxon>Spermatophyta</taxon>
        <taxon>Magnoliopsida</taxon>
        <taxon>Liliopsida</taxon>
        <taxon>Poales</taxon>
        <taxon>Poaceae</taxon>
        <taxon>BOP clade</taxon>
        <taxon>Pooideae</taxon>
        <taxon>Poodae</taxon>
        <taxon>Poeae</taxon>
        <taxon>Poeae Chloroplast Group 2 (Poeae type)</taxon>
        <taxon>Loliodinae</taxon>
        <taxon>Loliinae</taxon>
        <taxon>Lolium</taxon>
    </lineage>
</organism>
<keyword evidence="2" id="KW-0812">Transmembrane</keyword>
<feature type="domain" description="THIF-type NAD/FAD binding fold" evidence="3">
    <location>
        <begin position="152"/>
        <end position="195"/>
    </location>
</feature>
<feature type="coiled-coil region" evidence="1">
    <location>
        <begin position="82"/>
        <end position="109"/>
    </location>
</feature>
<evidence type="ECO:0000259" key="3">
    <source>
        <dbReference type="Pfam" id="PF00899"/>
    </source>
</evidence>
<dbReference type="EMBL" id="JAUUTY010000006">
    <property type="protein sequence ID" value="KAK1614688.1"/>
    <property type="molecule type" value="Genomic_DNA"/>
</dbReference>
<accession>A0AAD8VRZ1</accession>
<protein>
    <recommendedName>
        <fullName evidence="3">THIF-type NAD/FAD binding fold domain-containing protein</fullName>
    </recommendedName>
</protein>
<dbReference type="Pfam" id="PF00899">
    <property type="entry name" value="ThiF"/>
    <property type="match status" value="1"/>
</dbReference>
<comment type="caution">
    <text evidence="4">The sequence shown here is derived from an EMBL/GenBank/DDBJ whole genome shotgun (WGS) entry which is preliminary data.</text>
</comment>
<keyword evidence="2" id="KW-1133">Transmembrane helix</keyword>
<evidence type="ECO:0000256" key="1">
    <source>
        <dbReference type="SAM" id="Coils"/>
    </source>
</evidence>
<proteinExistence type="predicted"/>
<keyword evidence="5" id="KW-1185">Reference proteome</keyword>
<evidence type="ECO:0000256" key="2">
    <source>
        <dbReference type="SAM" id="Phobius"/>
    </source>
</evidence>
<feature type="transmembrane region" description="Helical" evidence="2">
    <location>
        <begin position="174"/>
        <end position="198"/>
    </location>
</feature>
<dbReference type="Proteomes" id="UP001231189">
    <property type="component" value="Unassembled WGS sequence"/>
</dbReference>
<dbReference type="InterPro" id="IPR035985">
    <property type="entry name" value="Ubiquitin-activating_enz"/>
</dbReference>
<feature type="transmembrane region" description="Helical" evidence="2">
    <location>
        <begin position="225"/>
        <end position="245"/>
    </location>
</feature>
<gene>
    <name evidence="4" type="ORF">QYE76_020205</name>
</gene>
<evidence type="ECO:0000313" key="4">
    <source>
        <dbReference type="EMBL" id="KAK1614688.1"/>
    </source>
</evidence>
<sequence>MSKRELLFSAVFGFRNPSKEIFSNGTKSTPRAYFYTKLPRKGRYEWGHEAQSTTGGAAKLAAPAWCPQIRGWSLHGRVGRSRKEVEGELERLRAEREELDIRIRLLESELQTGSASPASPAGEDACGGGGACQALRGLAQDDALPADMIYRYSRHLLLPYFGVQGQRKLSRSSILVVGAGGLGSPVALYLAACGVALFPDGAKTISRGGEVQMARCDLVHLRGEALLRAVLAFLGDGTLLCLVMGEVSAAM</sequence>
<dbReference type="GO" id="GO:0008641">
    <property type="term" value="F:ubiquitin-like modifier activating enzyme activity"/>
    <property type="evidence" value="ECO:0007669"/>
    <property type="project" value="InterPro"/>
</dbReference>